<keyword evidence="5" id="KW-1185">Reference proteome</keyword>
<dbReference type="Gene3D" id="3.40.630.30">
    <property type="match status" value="1"/>
</dbReference>
<evidence type="ECO:0000256" key="1">
    <source>
        <dbReference type="ARBA" id="ARBA00022679"/>
    </source>
</evidence>
<dbReference type="InterPro" id="IPR016181">
    <property type="entry name" value="Acyl_CoA_acyltransferase"/>
</dbReference>
<comment type="caution">
    <text evidence="4">The sequence shown here is derived from an EMBL/GenBank/DDBJ whole genome shotgun (WGS) entry which is preliminary data.</text>
</comment>
<name>A0A549TH46_9HYPH</name>
<dbReference type="EMBL" id="VJMG01000007">
    <property type="protein sequence ID" value="TRL42159.1"/>
    <property type="molecule type" value="Genomic_DNA"/>
</dbReference>
<protein>
    <submittedName>
        <fullName evidence="4">GNAT family N-acetyltransferase</fullName>
    </submittedName>
</protein>
<dbReference type="PANTHER" id="PTHR43420:SF12">
    <property type="entry name" value="N-ACETYLTRANSFERASE DOMAIN-CONTAINING PROTEIN"/>
    <property type="match status" value="1"/>
</dbReference>
<keyword evidence="2" id="KW-0012">Acyltransferase</keyword>
<dbReference type="PROSITE" id="PS51186">
    <property type="entry name" value="GNAT"/>
    <property type="match status" value="1"/>
</dbReference>
<dbReference type="InterPro" id="IPR000182">
    <property type="entry name" value="GNAT_dom"/>
</dbReference>
<dbReference type="Proteomes" id="UP000316801">
    <property type="component" value="Unassembled WGS sequence"/>
</dbReference>
<keyword evidence="1 4" id="KW-0808">Transferase</keyword>
<dbReference type="SUPFAM" id="SSF55729">
    <property type="entry name" value="Acyl-CoA N-acyltransferases (Nat)"/>
    <property type="match status" value="1"/>
</dbReference>
<evidence type="ECO:0000256" key="2">
    <source>
        <dbReference type="ARBA" id="ARBA00023315"/>
    </source>
</evidence>
<feature type="domain" description="N-acetyltransferase" evidence="3">
    <location>
        <begin position="12"/>
        <end position="164"/>
    </location>
</feature>
<dbReference type="Pfam" id="PF00583">
    <property type="entry name" value="Acetyltransf_1"/>
    <property type="match status" value="1"/>
</dbReference>
<dbReference type="RefSeq" id="WP_142880800.1">
    <property type="nucleotide sequence ID" value="NZ_VJMG01000007.1"/>
</dbReference>
<evidence type="ECO:0000259" key="3">
    <source>
        <dbReference type="PROSITE" id="PS51186"/>
    </source>
</evidence>
<dbReference type="AlphaFoldDB" id="A0A549TH46"/>
<proteinExistence type="predicted"/>
<dbReference type="InterPro" id="IPR050680">
    <property type="entry name" value="YpeA/RimI_acetyltransf"/>
</dbReference>
<organism evidence="4 5">
    <name type="scientific">Rhizobium straminoryzae</name>
    <dbReference type="NCBI Taxonomy" id="1387186"/>
    <lineage>
        <taxon>Bacteria</taxon>
        <taxon>Pseudomonadati</taxon>
        <taxon>Pseudomonadota</taxon>
        <taxon>Alphaproteobacteria</taxon>
        <taxon>Hyphomicrobiales</taxon>
        <taxon>Rhizobiaceae</taxon>
        <taxon>Rhizobium/Agrobacterium group</taxon>
        <taxon>Rhizobium</taxon>
    </lineage>
</organism>
<gene>
    <name evidence="4" type="ORF">FNA46_02690</name>
</gene>
<dbReference type="GO" id="GO:0016747">
    <property type="term" value="F:acyltransferase activity, transferring groups other than amino-acyl groups"/>
    <property type="evidence" value="ECO:0007669"/>
    <property type="project" value="InterPro"/>
</dbReference>
<evidence type="ECO:0000313" key="5">
    <source>
        <dbReference type="Proteomes" id="UP000316801"/>
    </source>
</evidence>
<sequence length="164" mass="18306">MFDDYLTWKPFFDIVPMQDGDCPPASELHGQRFSRQWSAEEVASLLHQNGVFGFSALQSNAFFSRPLGGFVLSREAAGEAEILTIAVSEKVARSGLGWRLMQAALREAQDRGAESMFLEVDEVNQPAVGLYRRLGFEQVARRPAYYAAADGTRTAALVMRRDLR</sequence>
<evidence type="ECO:0000313" key="4">
    <source>
        <dbReference type="EMBL" id="TRL42159.1"/>
    </source>
</evidence>
<dbReference type="PANTHER" id="PTHR43420">
    <property type="entry name" value="ACETYLTRANSFERASE"/>
    <property type="match status" value="1"/>
</dbReference>
<reference evidence="4 5" key="1">
    <citation type="submission" date="2019-07" db="EMBL/GenBank/DDBJ databases">
        <title>Ln-dependent methylotrophs.</title>
        <authorList>
            <person name="Tani A."/>
        </authorList>
    </citation>
    <scope>NUCLEOTIDE SEQUENCE [LARGE SCALE GENOMIC DNA]</scope>
    <source>
        <strain evidence="4 5">SM12</strain>
    </source>
</reference>
<accession>A0A549TH46</accession>
<dbReference type="CDD" id="cd04301">
    <property type="entry name" value="NAT_SF"/>
    <property type="match status" value="1"/>
</dbReference>